<protein>
    <submittedName>
        <fullName evidence="1">Uncharacterized protein</fullName>
    </submittedName>
</protein>
<dbReference type="Proteomes" id="UP001642464">
    <property type="component" value="Unassembled WGS sequence"/>
</dbReference>
<accession>A0ABP0N7R1</accession>
<name>A0ABP0N7R1_9DINO</name>
<organism evidence="1 2">
    <name type="scientific">Durusdinium trenchii</name>
    <dbReference type="NCBI Taxonomy" id="1381693"/>
    <lineage>
        <taxon>Eukaryota</taxon>
        <taxon>Sar</taxon>
        <taxon>Alveolata</taxon>
        <taxon>Dinophyceae</taxon>
        <taxon>Suessiales</taxon>
        <taxon>Symbiodiniaceae</taxon>
        <taxon>Durusdinium</taxon>
    </lineage>
</organism>
<evidence type="ECO:0000313" key="1">
    <source>
        <dbReference type="EMBL" id="CAK9059654.1"/>
    </source>
</evidence>
<feature type="non-terminal residue" evidence="1">
    <location>
        <position position="140"/>
    </location>
</feature>
<comment type="caution">
    <text evidence="1">The sequence shown here is derived from an EMBL/GenBank/DDBJ whole genome shotgun (WGS) entry which is preliminary data.</text>
</comment>
<keyword evidence="2" id="KW-1185">Reference proteome</keyword>
<evidence type="ECO:0000313" key="2">
    <source>
        <dbReference type="Proteomes" id="UP001642464"/>
    </source>
</evidence>
<feature type="non-terminal residue" evidence="1">
    <location>
        <position position="1"/>
    </location>
</feature>
<proteinExistence type="predicted"/>
<gene>
    <name evidence="1" type="ORF">SCF082_LOCUS31566</name>
</gene>
<dbReference type="EMBL" id="CAXAMM010026790">
    <property type="protein sequence ID" value="CAK9059654.1"/>
    <property type="molecule type" value="Genomic_DNA"/>
</dbReference>
<sequence>FSAGIPWCLCQSRWVISFVQRCSSSPWLPRSCVCLGASRSKRRRCADWRAAERSVSQRFANFQHCPLGAFSSRPPSNAQQRCELHGPRAAPARLVTAENVTGVATLRTQGELRITGSIEMISLRFDAGSLALLKTSASNS</sequence>
<reference evidence="1 2" key="1">
    <citation type="submission" date="2024-02" db="EMBL/GenBank/DDBJ databases">
        <authorList>
            <person name="Chen Y."/>
            <person name="Shah S."/>
            <person name="Dougan E. K."/>
            <person name="Thang M."/>
            <person name="Chan C."/>
        </authorList>
    </citation>
    <scope>NUCLEOTIDE SEQUENCE [LARGE SCALE GENOMIC DNA]</scope>
</reference>